<dbReference type="Proteomes" id="UP000013827">
    <property type="component" value="Unassembled WGS sequence"/>
</dbReference>
<dbReference type="PaxDb" id="2903-EOD27247"/>
<reference evidence="2" key="1">
    <citation type="journal article" date="2013" name="Nature">
        <title>Pan genome of the phytoplankton Emiliania underpins its global distribution.</title>
        <authorList>
            <person name="Read B.A."/>
            <person name="Kegel J."/>
            <person name="Klute M.J."/>
            <person name="Kuo A."/>
            <person name="Lefebvre S.C."/>
            <person name="Maumus F."/>
            <person name="Mayer C."/>
            <person name="Miller J."/>
            <person name="Monier A."/>
            <person name="Salamov A."/>
            <person name="Young J."/>
            <person name="Aguilar M."/>
            <person name="Claverie J.M."/>
            <person name="Frickenhaus S."/>
            <person name="Gonzalez K."/>
            <person name="Herman E.K."/>
            <person name="Lin Y.C."/>
            <person name="Napier J."/>
            <person name="Ogata H."/>
            <person name="Sarno A.F."/>
            <person name="Shmutz J."/>
            <person name="Schroeder D."/>
            <person name="de Vargas C."/>
            <person name="Verret F."/>
            <person name="von Dassow P."/>
            <person name="Valentin K."/>
            <person name="Van de Peer Y."/>
            <person name="Wheeler G."/>
            <person name="Dacks J.B."/>
            <person name="Delwiche C.F."/>
            <person name="Dyhrman S.T."/>
            <person name="Glockner G."/>
            <person name="John U."/>
            <person name="Richards T."/>
            <person name="Worden A.Z."/>
            <person name="Zhang X."/>
            <person name="Grigoriev I.V."/>
            <person name="Allen A.E."/>
            <person name="Bidle K."/>
            <person name="Borodovsky M."/>
            <person name="Bowler C."/>
            <person name="Brownlee C."/>
            <person name="Cock J.M."/>
            <person name="Elias M."/>
            <person name="Gladyshev V.N."/>
            <person name="Groth M."/>
            <person name="Guda C."/>
            <person name="Hadaegh A."/>
            <person name="Iglesias-Rodriguez M.D."/>
            <person name="Jenkins J."/>
            <person name="Jones B.M."/>
            <person name="Lawson T."/>
            <person name="Leese F."/>
            <person name="Lindquist E."/>
            <person name="Lobanov A."/>
            <person name="Lomsadze A."/>
            <person name="Malik S.B."/>
            <person name="Marsh M.E."/>
            <person name="Mackinder L."/>
            <person name="Mock T."/>
            <person name="Mueller-Roeber B."/>
            <person name="Pagarete A."/>
            <person name="Parker M."/>
            <person name="Probert I."/>
            <person name="Quesneville H."/>
            <person name="Raines C."/>
            <person name="Rensing S.A."/>
            <person name="Riano-Pachon D.M."/>
            <person name="Richier S."/>
            <person name="Rokitta S."/>
            <person name="Shiraiwa Y."/>
            <person name="Soanes D.M."/>
            <person name="van der Giezen M."/>
            <person name="Wahlund T.M."/>
            <person name="Williams B."/>
            <person name="Wilson W."/>
            <person name="Wolfe G."/>
            <person name="Wurch L.L."/>
        </authorList>
    </citation>
    <scope>NUCLEOTIDE SEQUENCE</scope>
</reference>
<dbReference type="AlphaFoldDB" id="A0A0D3JUR2"/>
<accession>A0A0D3JUR2</accession>
<evidence type="ECO:0000313" key="2">
    <source>
        <dbReference type="Proteomes" id="UP000013827"/>
    </source>
</evidence>
<dbReference type="EnsemblProtists" id="EOD27247">
    <property type="protein sequence ID" value="EOD27247"/>
    <property type="gene ID" value="EMIHUDRAFT_205253"/>
</dbReference>
<evidence type="ECO:0000313" key="1">
    <source>
        <dbReference type="EnsemblProtists" id="EOD27247"/>
    </source>
</evidence>
<dbReference type="GeneID" id="17272793"/>
<dbReference type="HOGENOM" id="CLU_999028_0_0_1"/>
<sequence length="279" mass="30189">MGGPTRLAESTVTVTLTTDSEEAAAKRPGLALPVGELLQRYTDIPSWDNCCMAARVGNTREVDYFLYSQDGTGKGVCTGSRSVRIEITPNKKPNWPVVYYETGKARTLRADEPPFAVDDVSASVSESSRSGQQVLERQIDLSLVPLRDPLAPNPQTGRVVAPHGLIGQSFDGDAIAVDGKKDCYRELWWRQTSFKSKEITTEAQGEGAIEGSADDYKIDDPFGHTFKYSRCSAFEAAPRSVSALSGAKRAAGSSAVWQASKAGILGDDLHQWEAESPAR</sequence>
<reference evidence="1" key="2">
    <citation type="submission" date="2024-10" db="UniProtKB">
        <authorList>
            <consortium name="EnsemblProtists"/>
        </authorList>
    </citation>
    <scope>IDENTIFICATION</scope>
</reference>
<protein>
    <submittedName>
        <fullName evidence="1">Uncharacterized protein</fullName>
    </submittedName>
</protein>
<organism evidence="1 2">
    <name type="scientific">Emiliania huxleyi (strain CCMP1516)</name>
    <dbReference type="NCBI Taxonomy" id="280463"/>
    <lineage>
        <taxon>Eukaryota</taxon>
        <taxon>Haptista</taxon>
        <taxon>Haptophyta</taxon>
        <taxon>Prymnesiophyceae</taxon>
        <taxon>Isochrysidales</taxon>
        <taxon>Noelaerhabdaceae</taxon>
        <taxon>Emiliania</taxon>
    </lineage>
</organism>
<name>A0A0D3JUR2_EMIH1</name>
<dbReference type="KEGG" id="ehx:EMIHUDRAFT_205253"/>
<dbReference type="RefSeq" id="XP_005779676.1">
    <property type="nucleotide sequence ID" value="XM_005779619.1"/>
</dbReference>
<keyword evidence="2" id="KW-1185">Reference proteome</keyword>
<proteinExistence type="predicted"/>